<gene>
    <name evidence="1" type="ORF">OFY01_13945</name>
</gene>
<accession>A0ABT3TUY3</accession>
<dbReference type="EMBL" id="JAPHNL010000129">
    <property type="protein sequence ID" value="MCX3060843.1"/>
    <property type="molecule type" value="Genomic_DNA"/>
</dbReference>
<evidence type="ECO:0000313" key="1">
    <source>
        <dbReference type="EMBL" id="MCX3060843.1"/>
    </source>
</evidence>
<keyword evidence="2" id="KW-1185">Reference proteome</keyword>
<evidence type="ECO:0008006" key="3">
    <source>
        <dbReference type="Google" id="ProtNLM"/>
    </source>
</evidence>
<comment type="caution">
    <text evidence="1">The sequence shown here is derived from an EMBL/GenBank/DDBJ whole genome shotgun (WGS) entry which is preliminary data.</text>
</comment>
<feature type="non-terminal residue" evidence="1">
    <location>
        <position position="1"/>
    </location>
</feature>
<organism evidence="1 2">
    <name type="scientific">Streptomyces beihaiensis</name>
    <dbReference type="NCBI Taxonomy" id="2984495"/>
    <lineage>
        <taxon>Bacteria</taxon>
        <taxon>Bacillati</taxon>
        <taxon>Actinomycetota</taxon>
        <taxon>Actinomycetes</taxon>
        <taxon>Kitasatosporales</taxon>
        <taxon>Streptomycetaceae</taxon>
        <taxon>Streptomyces</taxon>
    </lineage>
</organism>
<dbReference type="Proteomes" id="UP001163064">
    <property type="component" value="Unassembled WGS sequence"/>
</dbReference>
<protein>
    <recommendedName>
        <fullName evidence="3">SH3 domain-containing protein</fullName>
    </recommendedName>
</protein>
<sequence>DMDTGGQDYVSAYYLSKWGNDQAKDDSGTTIPTCSWDGGTGTSGTTTTKYWVDTYASAPSRDGNGSLNAGTNYVFCKEWGTKVGNDSTYNHWWMFTDLDTGGQGWVSAYYLSKWGNDEAKDNSGHTLPNCGADSKYWVKTYASAPGRDHGGTLNAGTNYVFCKVWGTKVGNDTAYNHWWLYTDMDTGGRDYVSAYYLSGQGNDEAKDMYGGSIPTC</sequence>
<reference evidence="1" key="1">
    <citation type="submission" date="2022-10" db="EMBL/GenBank/DDBJ databases">
        <title>Streptomyces beihaiensis sp. nov., a chitin degrading actinobacterium, isolated from shrimp pond soil.</title>
        <authorList>
            <person name="Xie J."/>
            <person name="Shen N."/>
        </authorList>
    </citation>
    <scope>NUCLEOTIDE SEQUENCE</scope>
    <source>
        <strain evidence="1">GXMU-J5</strain>
    </source>
</reference>
<name>A0ABT3TUY3_9ACTN</name>
<evidence type="ECO:0000313" key="2">
    <source>
        <dbReference type="Proteomes" id="UP001163064"/>
    </source>
</evidence>
<proteinExistence type="predicted"/>